<dbReference type="AlphaFoldDB" id="A0A1D3D130"/>
<dbReference type="Gene3D" id="3.40.140.10">
    <property type="entry name" value="Cytidine Deaminase, domain 2"/>
    <property type="match status" value="1"/>
</dbReference>
<feature type="domain" description="JAB1/MPN/MOV34 metalloenzyme" evidence="3">
    <location>
        <begin position="24"/>
        <end position="171"/>
    </location>
</feature>
<protein>
    <submittedName>
        <fullName evidence="4">Mov34 mpn pad-1 family protein</fullName>
    </submittedName>
</protein>
<dbReference type="Pfam" id="PF01398">
    <property type="entry name" value="JAB"/>
    <property type="match status" value="1"/>
</dbReference>
<evidence type="ECO:0000256" key="1">
    <source>
        <dbReference type="ARBA" id="ARBA00008568"/>
    </source>
</evidence>
<dbReference type="SMART" id="SM00232">
    <property type="entry name" value="JAB_MPN"/>
    <property type="match status" value="1"/>
</dbReference>
<comment type="similarity">
    <text evidence="1">Belongs to the peptidase M67A family.</text>
</comment>
<dbReference type="FunCoup" id="A0A1D3D130">
    <property type="interactions" value="363"/>
</dbReference>
<evidence type="ECO:0000259" key="3">
    <source>
        <dbReference type="SMART" id="SM00232"/>
    </source>
</evidence>
<comment type="caution">
    <text evidence="4">The sequence shown here is derived from an EMBL/GenBank/DDBJ whole genome shotgun (WGS) entry which is preliminary data.</text>
</comment>
<dbReference type="GO" id="GO:0043161">
    <property type="term" value="P:proteasome-mediated ubiquitin-dependent protein catabolic process"/>
    <property type="evidence" value="ECO:0007669"/>
    <property type="project" value="TreeGrafter"/>
</dbReference>
<dbReference type="GO" id="GO:0005838">
    <property type="term" value="C:proteasome regulatory particle"/>
    <property type="evidence" value="ECO:0007669"/>
    <property type="project" value="InterPro"/>
</dbReference>
<dbReference type="CDD" id="cd08062">
    <property type="entry name" value="MPN_RPN7_8"/>
    <property type="match status" value="1"/>
</dbReference>
<evidence type="ECO:0000256" key="2">
    <source>
        <dbReference type="ARBA" id="ARBA00022942"/>
    </source>
</evidence>
<accession>A0A1D3D130</accession>
<dbReference type="VEuPathDB" id="ToxoDB:LOC34621888"/>
<dbReference type="GO" id="GO:0008237">
    <property type="term" value="F:metallopeptidase activity"/>
    <property type="evidence" value="ECO:0007669"/>
    <property type="project" value="InterPro"/>
</dbReference>
<dbReference type="EMBL" id="JROU02001188">
    <property type="protein sequence ID" value="OEH77161.1"/>
    <property type="molecule type" value="Genomic_DNA"/>
</dbReference>
<keyword evidence="5" id="KW-1185">Reference proteome</keyword>
<dbReference type="VEuPathDB" id="ToxoDB:cyc_05552"/>
<dbReference type="Pfam" id="PF13012">
    <property type="entry name" value="MitMem_reg"/>
    <property type="match status" value="1"/>
</dbReference>
<dbReference type="InParanoid" id="A0A1D3D130"/>
<evidence type="ECO:0000313" key="4">
    <source>
        <dbReference type="EMBL" id="OEH77161.1"/>
    </source>
</evidence>
<dbReference type="InterPro" id="IPR024969">
    <property type="entry name" value="EIF3F/CSN6-like_C"/>
</dbReference>
<name>A0A1D3D130_9EIME</name>
<organism evidence="4 5">
    <name type="scientific">Cyclospora cayetanensis</name>
    <dbReference type="NCBI Taxonomy" id="88456"/>
    <lineage>
        <taxon>Eukaryota</taxon>
        <taxon>Sar</taxon>
        <taxon>Alveolata</taxon>
        <taxon>Apicomplexa</taxon>
        <taxon>Conoidasida</taxon>
        <taxon>Coccidia</taxon>
        <taxon>Eucoccidiorida</taxon>
        <taxon>Eimeriorina</taxon>
        <taxon>Eimeriidae</taxon>
        <taxon>Cyclospora</taxon>
    </lineage>
</organism>
<keyword evidence="2" id="KW-0647">Proteasome</keyword>
<reference evidence="4 5" key="1">
    <citation type="journal article" date="2016" name="BMC Genomics">
        <title>Comparative genomics reveals Cyclospora cayetanensis possesses coccidia-like metabolism and invasion components but unique surface antigens.</title>
        <authorList>
            <person name="Liu S."/>
            <person name="Wang L."/>
            <person name="Zheng H."/>
            <person name="Xu Z."/>
            <person name="Roellig D.M."/>
            <person name="Li N."/>
            <person name="Frace M.A."/>
            <person name="Tang K."/>
            <person name="Arrowood M.J."/>
            <person name="Moss D.M."/>
            <person name="Zhang L."/>
            <person name="Feng Y."/>
            <person name="Xiao L."/>
        </authorList>
    </citation>
    <scope>NUCLEOTIDE SEQUENCE [LARGE SCALE GENOMIC DNA]</scope>
    <source>
        <strain evidence="4 5">CHN_HEN01</strain>
    </source>
</reference>
<evidence type="ECO:0000313" key="5">
    <source>
        <dbReference type="Proteomes" id="UP000095192"/>
    </source>
</evidence>
<dbReference type="PANTHER" id="PTHR10540">
    <property type="entry name" value="EUKARYOTIC TRANSLATION INITIATION FACTOR 3 SUBUNIT F-RELATED"/>
    <property type="match status" value="1"/>
</dbReference>
<proteinExistence type="inferred from homology"/>
<gene>
    <name evidence="4" type="ORF">cyc_05552</name>
</gene>
<dbReference type="PANTHER" id="PTHR10540:SF7">
    <property type="entry name" value="26S PROTEASOME NON-ATPASE REGULATORY SUBUNIT 7"/>
    <property type="match status" value="1"/>
</dbReference>
<sequence length="344" mass="38664">MAGNDAVDCLSSYSAVAGLLTKKVVVVHPIVLLSVVDHYNRVAKGLPHSRAFAPSRPLRKGAALYLLCPSAVGDEWHATNSFAVPFEEDPKDPAVWFLDSDYLEQLFIMFKKVNTMERILGWYSTGTAAKPQDLDIHEIFRKHCPNPFYMLVDVEPKDMVVPAKAYCTIEEPTNSKAFRKSFVYVPCTIGAYEAEEVGVEHLLRDTKNASTSTLATKVGDQLETLKMLGRRLREISAYLEDVASNKLKPNPTIIYTIQEIFNLLPDSSCPELQKAFATQTNDSMMTLYLGKRRMEFAMCMLLPIQMCTGGLPSVVRSVLALHNLIDNKIQNKREAERKEKVRRT</sequence>
<dbReference type="InterPro" id="IPR033858">
    <property type="entry name" value="MPN_RPN7_8"/>
</dbReference>
<dbReference type="InterPro" id="IPR000555">
    <property type="entry name" value="JAMM/MPN+_dom"/>
</dbReference>
<dbReference type="Proteomes" id="UP000095192">
    <property type="component" value="Unassembled WGS sequence"/>
</dbReference>